<proteinExistence type="predicted"/>
<dbReference type="Proteomes" id="UP000315983">
    <property type="component" value="Unassembled WGS sequence"/>
</dbReference>
<dbReference type="AlphaFoldDB" id="A0A542XSZ4"/>
<evidence type="ECO:0000313" key="2">
    <source>
        <dbReference type="EMBL" id="TQL38961.1"/>
    </source>
</evidence>
<name>A0A542XSZ4_SALAC</name>
<accession>A0A542XSZ4</accession>
<evidence type="ECO:0000313" key="3">
    <source>
        <dbReference type="Proteomes" id="UP000315983"/>
    </source>
</evidence>
<sequence length="37" mass="4005">MTICLIPLVTVVAQFAPDTRNTRSRRGAPRHGLAEVG</sequence>
<evidence type="ECO:0000256" key="1">
    <source>
        <dbReference type="SAM" id="MobiDB-lite"/>
    </source>
</evidence>
<dbReference type="EMBL" id="VFOL01000001">
    <property type="protein sequence ID" value="TQL38961.1"/>
    <property type="molecule type" value="Genomic_DNA"/>
</dbReference>
<organism evidence="2 3">
    <name type="scientific">Salinispora arenicola</name>
    <dbReference type="NCBI Taxonomy" id="168697"/>
    <lineage>
        <taxon>Bacteria</taxon>
        <taxon>Bacillati</taxon>
        <taxon>Actinomycetota</taxon>
        <taxon>Actinomycetes</taxon>
        <taxon>Micromonosporales</taxon>
        <taxon>Micromonosporaceae</taxon>
        <taxon>Salinispora</taxon>
    </lineage>
</organism>
<reference evidence="2 3" key="1">
    <citation type="submission" date="2019-06" db="EMBL/GenBank/DDBJ databases">
        <title>Sequencing the genomes of 1000 actinobacteria strains.</title>
        <authorList>
            <person name="Klenk H.-P."/>
        </authorList>
    </citation>
    <scope>NUCLEOTIDE SEQUENCE [LARGE SCALE GENOMIC DNA]</scope>
    <source>
        <strain evidence="2 3">DSM 44819</strain>
    </source>
</reference>
<comment type="caution">
    <text evidence="2">The sequence shown here is derived from an EMBL/GenBank/DDBJ whole genome shotgun (WGS) entry which is preliminary data.</text>
</comment>
<feature type="region of interest" description="Disordered" evidence="1">
    <location>
        <begin position="18"/>
        <end position="37"/>
    </location>
</feature>
<protein>
    <submittedName>
        <fullName evidence="2">Uncharacterized protein</fullName>
    </submittedName>
</protein>
<gene>
    <name evidence="2" type="ORF">FB564_4181</name>
</gene>